<keyword evidence="2" id="KW-0808">Transferase</keyword>
<reference evidence="5" key="1">
    <citation type="submission" date="2022-10" db="EMBL/GenBank/DDBJ databases">
        <title>Tapping the CABI collections for fungal endophytes: first genome assemblies for Collariella, Neodidymelliopsis, Ascochyta clinopodiicola, Didymella pomorum, Didymosphaeria variabile, Neocosmospora piperis and Neocucurbitaria cava.</title>
        <authorList>
            <person name="Hill R."/>
        </authorList>
    </citation>
    <scope>NUCLEOTIDE SEQUENCE</scope>
    <source>
        <strain evidence="5">IMI 355091</strain>
    </source>
</reference>
<dbReference type="SUPFAM" id="SSF53335">
    <property type="entry name" value="S-adenosyl-L-methionine-dependent methyltransferases"/>
    <property type="match status" value="1"/>
</dbReference>
<evidence type="ECO:0000313" key="6">
    <source>
        <dbReference type="Proteomes" id="UP001140510"/>
    </source>
</evidence>
<evidence type="ECO:0008006" key="7">
    <source>
        <dbReference type="Google" id="ProtNLM"/>
    </source>
</evidence>
<organism evidence="5 6">
    <name type="scientific">Didymella pomorum</name>
    <dbReference type="NCBI Taxonomy" id="749634"/>
    <lineage>
        <taxon>Eukaryota</taxon>
        <taxon>Fungi</taxon>
        <taxon>Dikarya</taxon>
        <taxon>Ascomycota</taxon>
        <taxon>Pezizomycotina</taxon>
        <taxon>Dothideomycetes</taxon>
        <taxon>Pleosporomycetidae</taxon>
        <taxon>Pleosporales</taxon>
        <taxon>Pleosporineae</taxon>
        <taxon>Didymellaceae</taxon>
        <taxon>Didymella</taxon>
    </lineage>
</organism>
<dbReference type="Gene3D" id="3.40.50.150">
    <property type="entry name" value="Vaccinia Virus protein VP39"/>
    <property type="match status" value="1"/>
</dbReference>
<dbReference type="Proteomes" id="UP001140510">
    <property type="component" value="Unassembled WGS sequence"/>
</dbReference>
<dbReference type="InterPro" id="IPR002935">
    <property type="entry name" value="SAM_O-MeTrfase"/>
</dbReference>
<dbReference type="PANTHER" id="PTHR43167:SF1">
    <property type="entry name" value="PUTATIVE (AFU_ORTHOLOGUE AFUA_6G01830)-RELATED"/>
    <property type="match status" value="1"/>
</dbReference>
<dbReference type="EMBL" id="JAPEVA010000002">
    <property type="protein sequence ID" value="KAJ4412588.1"/>
    <property type="molecule type" value="Genomic_DNA"/>
</dbReference>
<evidence type="ECO:0000256" key="2">
    <source>
        <dbReference type="ARBA" id="ARBA00022679"/>
    </source>
</evidence>
<protein>
    <recommendedName>
        <fullName evidence="7">O-methyltransferase</fullName>
    </recommendedName>
</protein>
<evidence type="ECO:0000256" key="4">
    <source>
        <dbReference type="ARBA" id="ARBA00023453"/>
    </source>
</evidence>
<gene>
    <name evidence="5" type="ORF">N0V91_000346</name>
</gene>
<dbReference type="GO" id="GO:0008171">
    <property type="term" value="F:O-methyltransferase activity"/>
    <property type="evidence" value="ECO:0007669"/>
    <property type="project" value="InterPro"/>
</dbReference>
<accession>A0A9W9DCQ5</accession>
<name>A0A9W9DCQ5_9PLEO</name>
<dbReference type="GO" id="GO:0032259">
    <property type="term" value="P:methylation"/>
    <property type="evidence" value="ECO:0007669"/>
    <property type="project" value="UniProtKB-KW"/>
</dbReference>
<dbReference type="AlphaFoldDB" id="A0A9W9DCQ5"/>
<keyword evidence="6" id="KW-1185">Reference proteome</keyword>
<comment type="caution">
    <text evidence="5">The sequence shown here is derived from an EMBL/GenBank/DDBJ whole genome shotgun (WGS) entry which is preliminary data.</text>
</comment>
<evidence type="ECO:0000313" key="5">
    <source>
        <dbReference type="EMBL" id="KAJ4412588.1"/>
    </source>
</evidence>
<keyword evidence="3" id="KW-0949">S-adenosyl-L-methionine</keyword>
<proteinExistence type="inferred from homology"/>
<evidence type="ECO:0000256" key="1">
    <source>
        <dbReference type="ARBA" id="ARBA00022603"/>
    </source>
</evidence>
<dbReference type="InterPro" id="IPR029063">
    <property type="entry name" value="SAM-dependent_MTases_sf"/>
</dbReference>
<comment type="similarity">
    <text evidence="4">Belongs to the class I-like SAM-binding methyltransferase superfamily. Cation-dependent O-methyltransferase family.</text>
</comment>
<dbReference type="Pfam" id="PF01596">
    <property type="entry name" value="Methyltransf_3"/>
    <property type="match status" value="1"/>
</dbReference>
<dbReference type="OrthoDB" id="4863010at2759"/>
<dbReference type="PANTHER" id="PTHR43167">
    <property type="entry name" value="PUTATIVE (AFU_ORTHOLOGUE AFUA_6G01830)-RELATED"/>
    <property type="match status" value="1"/>
</dbReference>
<dbReference type="PROSITE" id="PS51682">
    <property type="entry name" value="SAM_OMT_I"/>
    <property type="match status" value="1"/>
</dbReference>
<sequence length="180" mass="19621">MLDKFIALDEDKYCFVYQLINAVGATNVVEAGTSFGVSTIYLALATARTKAATGKTGTVIATEKEPQKVAIAQGYWRECGVTEHIDIRVGDQLETLKQDVPEVDLLLLDIWSALALPTLKTILHKLRHGAVVLADNTISGAEGYKDLLSFLRAPDSGFQKMTLPYTNGFEMSVYLPSGHV</sequence>
<evidence type="ECO:0000256" key="3">
    <source>
        <dbReference type="ARBA" id="ARBA00022691"/>
    </source>
</evidence>
<keyword evidence="1" id="KW-0489">Methyltransferase</keyword>